<protein>
    <recommendedName>
        <fullName evidence="2">BILBO1 N-terminal domain-containing protein</fullName>
    </recommendedName>
</protein>
<evidence type="ECO:0000256" key="1">
    <source>
        <dbReference type="SAM" id="MobiDB-lite"/>
    </source>
</evidence>
<dbReference type="RefSeq" id="XP_010703070.1">
    <property type="nucleotide sequence ID" value="XM_010704768.1"/>
</dbReference>
<evidence type="ECO:0000313" key="3">
    <source>
        <dbReference type="EMBL" id="AIO02270.1"/>
    </source>
</evidence>
<dbReference type="Pfam" id="PF18281">
    <property type="entry name" value="BILBO1_N"/>
    <property type="match status" value="1"/>
</dbReference>
<organism evidence="3 4">
    <name type="scientific">Leishmania panamensis</name>
    <dbReference type="NCBI Taxonomy" id="5679"/>
    <lineage>
        <taxon>Eukaryota</taxon>
        <taxon>Discoba</taxon>
        <taxon>Euglenozoa</taxon>
        <taxon>Kinetoplastea</taxon>
        <taxon>Metakinetoplastina</taxon>
        <taxon>Trypanosomatida</taxon>
        <taxon>Trypanosomatidae</taxon>
        <taxon>Leishmaniinae</taxon>
        <taxon>Leishmania</taxon>
        <taxon>Leishmania guyanensis species complex</taxon>
    </lineage>
</organism>
<feature type="domain" description="BILBO1 N-terminal" evidence="2">
    <location>
        <begin position="13"/>
        <end position="97"/>
    </location>
</feature>
<dbReference type="AlphaFoldDB" id="A0A088S3W6"/>
<dbReference type="EMBL" id="CP009404">
    <property type="protein sequence ID" value="AIO02270.1"/>
    <property type="molecule type" value="Genomic_DNA"/>
</dbReference>
<dbReference type="Proteomes" id="UP000063063">
    <property type="component" value="Chromosome 35"/>
</dbReference>
<evidence type="ECO:0000313" key="4">
    <source>
        <dbReference type="Proteomes" id="UP000063063"/>
    </source>
</evidence>
<feature type="compositionally biased region" description="Low complexity" evidence="1">
    <location>
        <begin position="142"/>
        <end position="154"/>
    </location>
</feature>
<evidence type="ECO:0000259" key="2">
    <source>
        <dbReference type="Pfam" id="PF18281"/>
    </source>
</evidence>
<name>A0A088S3W6_LEIPA</name>
<reference evidence="3 4" key="1">
    <citation type="journal article" date="2015" name="Sci. Rep.">
        <title>The genome of Leishmania panamensis: insights into genomics of the L. (Viannia) subgenus.</title>
        <authorList>
            <person name="Llanes A."/>
            <person name="Restrepo C.M."/>
            <person name="Vecchio G.D."/>
            <person name="Anguizola F.J."/>
            <person name="Lleonart R."/>
        </authorList>
    </citation>
    <scope>NUCLEOTIDE SEQUENCE [LARGE SCALE GENOMIC DNA]</scope>
    <source>
        <strain evidence="3 4">MHOM/PA/94/PSC-1</strain>
    </source>
</reference>
<gene>
    <name evidence="3" type="ORF">LPMP_351320</name>
</gene>
<sequence length="257" mass="29446">MFILLCCADLAGDKVNLEITLDAFPATVQRLEADIVRIFNREVEQLSALQNSTSVAEPFQVMSIFIYDDVLLRWTKLKSVAQLHEYDQLYVFQPQTQWHVDVQKDLPPPRPPVRSRASSLIETSAAFTSLHGKPSASSTWPSSGANAQVSAAAAVDTPHPPVSARSPLRAQLEEHRREEERLAHRLSTVRSERERLEREAQREEEDERRRRAVETDRLLKRKEEEIWSQRSALARAEAEFRQFLAEKQRLMGHSPTL</sequence>
<keyword evidence="4" id="KW-1185">Reference proteome</keyword>
<feature type="compositionally biased region" description="Basic and acidic residues" evidence="1">
    <location>
        <begin position="190"/>
        <end position="215"/>
    </location>
</feature>
<dbReference type="VEuPathDB" id="TriTrypDB:LPMP_351320"/>
<dbReference type="InterPro" id="IPR040747">
    <property type="entry name" value="BILBO1_N"/>
</dbReference>
<feature type="region of interest" description="Disordered" evidence="1">
    <location>
        <begin position="131"/>
        <end position="215"/>
    </location>
</feature>
<dbReference type="Gene3D" id="3.10.20.650">
    <property type="match status" value="1"/>
</dbReference>
<proteinExistence type="predicted"/>
<dbReference type="KEGG" id="lpan:LPMP_351320"/>
<dbReference type="GeneID" id="22579161"/>
<feature type="compositionally biased region" description="Basic and acidic residues" evidence="1">
    <location>
        <begin position="171"/>
        <end position="183"/>
    </location>
</feature>
<dbReference type="eggNOG" id="ENOG502S1DV">
    <property type="taxonomic scope" value="Eukaryota"/>
</dbReference>
<dbReference type="OrthoDB" id="266553at2759"/>
<dbReference type="VEuPathDB" id="TriTrypDB:LPAL13_350018800"/>
<accession>A0A088S3W6</accession>